<gene>
    <name evidence="4" type="ORF">J437_LFUL004478</name>
</gene>
<dbReference type="PANTHER" id="PTHR12236:SF95">
    <property type="entry name" value="CUTICULAR PROTEIN 76BD, ISOFORM C-RELATED"/>
    <property type="match status" value="1"/>
</dbReference>
<dbReference type="PROSITE" id="PS00233">
    <property type="entry name" value="CHIT_BIND_RR_1"/>
    <property type="match status" value="1"/>
</dbReference>
<dbReference type="GO" id="GO:0031012">
    <property type="term" value="C:extracellular matrix"/>
    <property type="evidence" value="ECO:0007669"/>
    <property type="project" value="TreeGrafter"/>
</dbReference>
<protein>
    <submittedName>
        <fullName evidence="4">Uncharacterized protein</fullName>
    </submittedName>
</protein>
<organism evidence="4 5">
    <name type="scientific">Ladona fulva</name>
    <name type="common">Scarce chaser dragonfly</name>
    <name type="synonym">Libellula fulva</name>
    <dbReference type="NCBI Taxonomy" id="123851"/>
    <lineage>
        <taxon>Eukaryota</taxon>
        <taxon>Metazoa</taxon>
        <taxon>Ecdysozoa</taxon>
        <taxon>Arthropoda</taxon>
        <taxon>Hexapoda</taxon>
        <taxon>Insecta</taxon>
        <taxon>Pterygota</taxon>
        <taxon>Palaeoptera</taxon>
        <taxon>Odonata</taxon>
        <taxon>Epiprocta</taxon>
        <taxon>Anisoptera</taxon>
        <taxon>Libelluloidea</taxon>
        <taxon>Libellulidae</taxon>
        <taxon>Ladona</taxon>
    </lineage>
</organism>
<evidence type="ECO:0000256" key="3">
    <source>
        <dbReference type="SAM" id="MobiDB-lite"/>
    </source>
</evidence>
<keyword evidence="1 2" id="KW-0193">Cuticle</keyword>
<feature type="region of interest" description="Disordered" evidence="3">
    <location>
        <begin position="64"/>
        <end position="84"/>
    </location>
</feature>
<dbReference type="GO" id="GO:0042302">
    <property type="term" value="F:structural constituent of cuticle"/>
    <property type="evidence" value="ECO:0007669"/>
    <property type="project" value="UniProtKB-UniRule"/>
</dbReference>
<evidence type="ECO:0000313" key="5">
    <source>
        <dbReference type="Proteomes" id="UP000792457"/>
    </source>
</evidence>
<evidence type="ECO:0000313" key="4">
    <source>
        <dbReference type="EMBL" id="KAG8225477.1"/>
    </source>
</evidence>
<dbReference type="Pfam" id="PF00379">
    <property type="entry name" value="Chitin_bind_4"/>
    <property type="match status" value="1"/>
</dbReference>
<keyword evidence="5" id="KW-1185">Reference proteome</keyword>
<feature type="compositionally biased region" description="Basic and acidic residues" evidence="3">
    <location>
        <begin position="74"/>
        <end position="84"/>
    </location>
</feature>
<dbReference type="InterPro" id="IPR031311">
    <property type="entry name" value="CHIT_BIND_RR_consensus"/>
</dbReference>
<evidence type="ECO:0000256" key="1">
    <source>
        <dbReference type="ARBA" id="ARBA00022460"/>
    </source>
</evidence>
<feature type="region of interest" description="Disordered" evidence="3">
    <location>
        <begin position="1"/>
        <end position="23"/>
    </location>
</feature>
<evidence type="ECO:0000256" key="2">
    <source>
        <dbReference type="PROSITE-ProRule" id="PRU00497"/>
    </source>
</evidence>
<dbReference type="PANTHER" id="PTHR12236">
    <property type="entry name" value="STRUCTURAL CONTITUENT OF CUTICLE"/>
    <property type="match status" value="1"/>
</dbReference>
<dbReference type="GO" id="GO:0005615">
    <property type="term" value="C:extracellular space"/>
    <property type="evidence" value="ECO:0007669"/>
    <property type="project" value="TreeGrafter"/>
</dbReference>
<dbReference type="Proteomes" id="UP000792457">
    <property type="component" value="Unassembled WGS sequence"/>
</dbReference>
<dbReference type="InterPro" id="IPR000618">
    <property type="entry name" value="Insect_cuticle"/>
</dbReference>
<reference evidence="4" key="1">
    <citation type="submission" date="2013-04" db="EMBL/GenBank/DDBJ databases">
        <authorList>
            <person name="Qu J."/>
            <person name="Murali S.C."/>
            <person name="Bandaranaike D."/>
            <person name="Bellair M."/>
            <person name="Blankenburg K."/>
            <person name="Chao H."/>
            <person name="Dinh H."/>
            <person name="Doddapaneni H."/>
            <person name="Downs B."/>
            <person name="Dugan-Rocha S."/>
            <person name="Elkadiri S."/>
            <person name="Gnanaolivu R.D."/>
            <person name="Hernandez B."/>
            <person name="Javaid M."/>
            <person name="Jayaseelan J.C."/>
            <person name="Lee S."/>
            <person name="Li M."/>
            <person name="Ming W."/>
            <person name="Munidasa M."/>
            <person name="Muniz J."/>
            <person name="Nguyen L."/>
            <person name="Ongeri F."/>
            <person name="Osuji N."/>
            <person name="Pu L.-L."/>
            <person name="Puazo M."/>
            <person name="Qu C."/>
            <person name="Quiroz J."/>
            <person name="Raj R."/>
            <person name="Weissenberger G."/>
            <person name="Xin Y."/>
            <person name="Zou X."/>
            <person name="Han Y."/>
            <person name="Richards S."/>
            <person name="Worley K."/>
            <person name="Muzny D."/>
            <person name="Gibbs R."/>
        </authorList>
    </citation>
    <scope>NUCLEOTIDE SEQUENCE</scope>
    <source>
        <strain evidence="4">Sampled in the wild</strain>
    </source>
</reference>
<reference evidence="4" key="2">
    <citation type="submission" date="2017-10" db="EMBL/GenBank/DDBJ databases">
        <title>Ladona fulva Genome sequencing and assembly.</title>
        <authorList>
            <person name="Murali S."/>
            <person name="Richards S."/>
            <person name="Bandaranaike D."/>
            <person name="Bellair M."/>
            <person name="Blankenburg K."/>
            <person name="Chao H."/>
            <person name="Dinh H."/>
            <person name="Doddapaneni H."/>
            <person name="Dugan-Rocha S."/>
            <person name="Elkadiri S."/>
            <person name="Gnanaolivu R."/>
            <person name="Hernandez B."/>
            <person name="Skinner E."/>
            <person name="Javaid M."/>
            <person name="Lee S."/>
            <person name="Li M."/>
            <person name="Ming W."/>
            <person name="Munidasa M."/>
            <person name="Muniz J."/>
            <person name="Nguyen L."/>
            <person name="Hughes D."/>
            <person name="Osuji N."/>
            <person name="Pu L.-L."/>
            <person name="Puazo M."/>
            <person name="Qu C."/>
            <person name="Quiroz J."/>
            <person name="Raj R."/>
            <person name="Weissenberger G."/>
            <person name="Xin Y."/>
            <person name="Zou X."/>
            <person name="Han Y."/>
            <person name="Worley K."/>
            <person name="Muzny D."/>
            <person name="Gibbs R."/>
        </authorList>
    </citation>
    <scope>NUCLEOTIDE SEQUENCE</scope>
    <source>
        <strain evidence="4">Sampled in the wild</strain>
    </source>
</reference>
<dbReference type="OrthoDB" id="6382835at2759"/>
<proteinExistence type="predicted"/>
<dbReference type="EMBL" id="KZ308238">
    <property type="protein sequence ID" value="KAG8225477.1"/>
    <property type="molecule type" value="Genomic_DNA"/>
</dbReference>
<dbReference type="AlphaFoldDB" id="A0A8K0K0R5"/>
<sequence>MRCARVVHDPHTGDSKSQWETRDGDVVKGGYRVAEPDGTIRVVEYTADKHNGFRAIVKKIGHSHHPYHAAPSHNEQKYEGYEYY</sequence>
<dbReference type="PROSITE" id="PS51155">
    <property type="entry name" value="CHIT_BIND_RR_2"/>
    <property type="match status" value="1"/>
</dbReference>
<accession>A0A8K0K0R5</accession>
<comment type="caution">
    <text evidence="4">The sequence shown here is derived from an EMBL/GenBank/DDBJ whole genome shotgun (WGS) entry which is preliminary data.</text>
</comment>
<name>A0A8K0K0R5_LADFU</name>
<dbReference type="InterPro" id="IPR051217">
    <property type="entry name" value="Insect_Cuticle_Struc_Prot"/>
</dbReference>